<dbReference type="AlphaFoldDB" id="A0A1B2EK99"/>
<dbReference type="EMBL" id="CP016616">
    <property type="protein sequence ID" value="ANY80369.1"/>
    <property type="molecule type" value="Genomic_DNA"/>
</dbReference>
<sequence length="97" mass="10985">MEYKLKSQTDLVADTFPAVPTSDIEAKLHYLLNALECMDKRTAIELERLDGSGAEEDLKDFVKQDILSRSQELRLPLQEAAEELRLRYRASFPGEGG</sequence>
<evidence type="ECO:0000313" key="1">
    <source>
        <dbReference type="EMBL" id="ANY80369.1"/>
    </source>
</evidence>
<dbReference type="KEGG" id="moc:BB934_20790"/>
<proteinExistence type="predicted"/>
<protein>
    <submittedName>
        <fullName evidence="1">Uncharacterized protein</fullName>
    </submittedName>
</protein>
<name>A0A1B2EK99_9HYPH</name>
<organism evidence="1">
    <name type="scientific">Microvirga ossetica</name>
    <dbReference type="NCBI Taxonomy" id="1882682"/>
    <lineage>
        <taxon>Bacteria</taxon>
        <taxon>Pseudomonadati</taxon>
        <taxon>Pseudomonadota</taxon>
        <taxon>Alphaproteobacteria</taxon>
        <taxon>Hyphomicrobiales</taxon>
        <taxon>Methylobacteriaceae</taxon>
        <taxon>Microvirga</taxon>
    </lineage>
</organism>
<accession>A0A1B2EK99</accession>
<dbReference type="RefSeq" id="WP_099511371.1">
    <property type="nucleotide sequence ID" value="NZ_CP016616.1"/>
</dbReference>
<gene>
    <name evidence="1" type="ORF">BB934_20790</name>
</gene>
<reference evidence="1" key="1">
    <citation type="submission" date="2016-07" db="EMBL/GenBank/DDBJ databases">
        <title>Microvirga ossetica sp. nov. a new species of rhizobia isolated from root nodules of the legume species Vicia alpestris Steven originated from North Ossetia region in the Caucasus.</title>
        <authorList>
            <person name="Safronova V.I."/>
            <person name="Kuznetsova I.G."/>
            <person name="Sazanova A.L."/>
            <person name="Belimov A."/>
            <person name="Andronov E."/>
            <person name="Osledkin Y.S."/>
            <person name="Onishchuk O.P."/>
            <person name="Kurchak O.N."/>
            <person name="Shaposhnikov A.I."/>
            <person name="Willems A."/>
            <person name="Tikhonovich I.A."/>
        </authorList>
    </citation>
    <scope>NUCLEOTIDE SEQUENCE [LARGE SCALE GENOMIC DNA]</scope>
    <source>
        <strain evidence="1">V5/3M</strain>
    </source>
</reference>
<dbReference type="OrthoDB" id="8019824at2"/>